<dbReference type="InterPro" id="IPR028889">
    <property type="entry name" value="USP"/>
</dbReference>
<dbReference type="GO" id="GO:0004843">
    <property type="term" value="F:cysteine-type deubiquitinase activity"/>
    <property type="evidence" value="ECO:0007669"/>
    <property type="project" value="UniProtKB-EC"/>
</dbReference>
<keyword evidence="4" id="KW-0645">Protease</keyword>
<dbReference type="GO" id="GO:0016579">
    <property type="term" value="P:protein deubiquitination"/>
    <property type="evidence" value="ECO:0007669"/>
    <property type="project" value="InterPro"/>
</dbReference>
<evidence type="ECO:0000256" key="6">
    <source>
        <dbReference type="ARBA" id="ARBA00022801"/>
    </source>
</evidence>
<feature type="transmembrane region" description="Helical" evidence="8">
    <location>
        <begin position="38"/>
        <end position="55"/>
    </location>
</feature>
<dbReference type="InterPro" id="IPR001394">
    <property type="entry name" value="Peptidase_C19_UCH"/>
</dbReference>
<feature type="transmembrane region" description="Helical" evidence="8">
    <location>
        <begin position="61"/>
        <end position="86"/>
    </location>
</feature>
<proteinExistence type="inferred from homology"/>
<evidence type="ECO:0000256" key="1">
    <source>
        <dbReference type="ARBA" id="ARBA00000707"/>
    </source>
</evidence>
<dbReference type="Gene3D" id="3.90.70.10">
    <property type="entry name" value="Cysteine proteinases"/>
    <property type="match status" value="1"/>
</dbReference>
<keyword evidence="6" id="KW-0378">Hydrolase</keyword>
<evidence type="ECO:0000256" key="2">
    <source>
        <dbReference type="ARBA" id="ARBA00005427"/>
    </source>
</evidence>
<dbReference type="InterPro" id="IPR038765">
    <property type="entry name" value="Papain-like_cys_pep_sf"/>
</dbReference>
<dbReference type="GO" id="GO:0005634">
    <property type="term" value="C:nucleus"/>
    <property type="evidence" value="ECO:0007669"/>
    <property type="project" value="TreeGrafter"/>
</dbReference>
<dbReference type="PROSITE" id="PS50235">
    <property type="entry name" value="USP_3"/>
    <property type="match status" value="1"/>
</dbReference>
<keyword evidence="8" id="KW-0812">Transmembrane</keyword>
<evidence type="ECO:0000256" key="3">
    <source>
        <dbReference type="ARBA" id="ARBA00012759"/>
    </source>
</evidence>
<evidence type="ECO:0000313" key="10">
    <source>
        <dbReference type="Proteomes" id="UP000515154"/>
    </source>
</evidence>
<keyword evidence="7" id="KW-0788">Thiol protease</keyword>
<evidence type="ECO:0000256" key="7">
    <source>
        <dbReference type="ARBA" id="ARBA00022807"/>
    </source>
</evidence>
<keyword evidence="8" id="KW-1133">Transmembrane helix</keyword>
<dbReference type="KEGG" id="osn:115210304"/>
<keyword evidence="5" id="KW-0833">Ubl conjugation pathway</keyword>
<accession>A0A6P7S8Y5</accession>
<dbReference type="Proteomes" id="UP000515154">
    <property type="component" value="Linkage group LG4"/>
</dbReference>
<keyword evidence="8" id="KW-0472">Membrane</keyword>
<comment type="similarity">
    <text evidence="2">Belongs to the peptidase C19 family. USP10 subfamily.</text>
</comment>
<protein>
    <recommendedName>
        <fullName evidence="3">ubiquitinyl hydrolase 1</fullName>
        <ecNumber evidence="3">3.4.19.12</ecNumber>
    </recommendedName>
</protein>
<dbReference type="CDD" id="cd02257">
    <property type="entry name" value="Peptidase_C19"/>
    <property type="match status" value="1"/>
</dbReference>
<evidence type="ECO:0000259" key="9">
    <source>
        <dbReference type="PROSITE" id="PS50235"/>
    </source>
</evidence>
<feature type="domain" description="USP" evidence="9">
    <location>
        <begin position="286"/>
        <end position="753"/>
    </location>
</feature>
<dbReference type="EC" id="3.4.19.12" evidence="3"/>
<keyword evidence="10" id="KW-1185">Reference proteome</keyword>
<evidence type="ECO:0000256" key="4">
    <source>
        <dbReference type="ARBA" id="ARBA00022670"/>
    </source>
</evidence>
<evidence type="ECO:0000313" key="11">
    <source>
        <dbReference type="RefSeq" id="XP_029634687.1"/>
    </source>
</evidence>
<dbReference type="GO" id="GO:0005829">
    <property type="term" value="C:cytosol"/>
    <property type="evidence" value="ECO:0007669"/>
    <property type="project" value="TreeGrafter"/>
</dbReference>
<dbReference type="Pfam" id="PF00443">
    <property type="entry name" value="UCH"/>
    <property type="match status" value="1"/>
</dbReference>
<dbReference type="SUPFAM" id="SSF54001">
    <property type="entry name" value="Cysteine proteinases"/>
    <property type="match status" value="1"/>
</dbReference>
<organism evidence="10 11">
    <name type="scientific">Octopus sinensis</name>
    <name type="common">East Asian common octopus</name>
    <dbReference type="NCBI Taxonomy" id="2607531"/>
    <lineage>
        <taxon>Eukaryota</taxon>
        <taxon>Metazoa</taxon>
        <taxon>Spiralia</taxon>
        <taxon>Lophotrochozoa</taxon>
        <taxon>Mollusca</taxon>
        <taxon>Cephalopoda</taxon>
        <taxon>Coleoidea</taxon>
        <taxon>Octopodiformes</taxon>
        <taxon>Octopoda</taxon>
        <taxon>Incirrata</taxon>
        <taxon>Octopodidae</taxon>
        <taxon>Octopus</taxon>
    </lineage>
</organism>
<gene>
    <name evidence="11" type="primary">LOC115210304</name>
</gene>
<dbReference type="InterPro" id="IPR050164">
    <property type="entry name" value="Peptidase_C19"/>
</dbReference>
<evidence type="ECO:0000256" key="5">
    <source>
        <dbReference type="ARBA" id="ARBA00022786"/>
    </source>
</evidence>
<evidence type="ECO:0000256" key="8">
    <source>
        <dbReference type="SAM" id="Phobius"/>
    </source>
</evidence>
<dbReference type="PANTHER" id="PTHR24006">
    <property type="entry name" value="UBIQUITIN CARBOXYL-TERMINAL HYDROLASE"/>
    <property type="match status" value="1"/>
</dbReference>
<reference evidence="11" key="1">
    <citation type="submission" date="2025-08" db="UniProtKB">
        <authorList>
            <consortium name="RefSeq"/>
        </authorList>
    </citation>
    <scope>IDENTIFICATION</scope>
</reference>
<sequence length="754" mass="85622">MSTYLYQLVADFIVFKLIDSFAKSAIHDATNDSEKRRIWFYESGFLAAVSFPIYLLDHTPYLLWLLTVCTFLFTQLIGQLHLLYWWNLLKTRWDEHLQHQESLQRLQNNSTISVSSMPASPSPAVTNRGVSGINQPYSGHQMVPQQPSVSNYDHLLPNTSAVISQYGHKSMNLSSQQAAYLGPHYSDNHFLPQQKHLFLHSNQSCGSPSVYFPENITVCSNTINQNTVGTLWPHNMRRRPLRPSVLRSASPFPLVSTSQHDTKTVREISFKDKLLSSFGFTPKSPPGLENDGQNLCFMNCILQCLARSPHLVSQLLRVNIETIPNVNKEEKQFLSEFIKILNKCSAESQTRMSVLDTEPLKLASQMMKCSLLNEHTQQDAAEFLMWLLTTTHNILNKIHLNKVYGESKMNSRPVNQNDSYNELNVENIQKLKVAYKEKIDKLNSFDNEAYAELAQHLSDLDWYAYKNENSSIIDNLFTGQLLEAYNCSRKGHLSIQPQTFAVLPIPLGESLSESNIYLEDCFTIFSSVEQLSGQVCSRCTKVNPVDHSTPSVSSSVMSPLSYIPPCVNIQTLPAFHMAPYMSPIVSNKTDDTLTPHSIRTSTPRFYAGACDGMIREKQTIDRRCLLHQLPECLIIQLLRFTFDSKTKNAKKITTPVNITLLGLDLKDIVFNLKSTSKSSCNTVDPTYKYNLYAMCVHLSSCGTSSGHYICYCLDSNGKWYKFDDDNVTEVDMQYELSTRTLNENAYLLFYKKAS</sequence>
<dbReference type="GO" id="GO:0006508">
    <property type="term" value="P:proteolysis"/>
    <property type="evidence" value="ECO:0007669"/>
    <property type="project" value="UniProtKB-KW"/>
</dbReference>
<dbReference type="RefSeq" id="XP_029634687.1">
    <property type="nucleotide sequence ID" value="XM_029778827.2"/>
</dbReference>
<dbReference type="PANTHER" id="PTHR24006:SF687">
    <property type="entry name" value="UBIQUITIN CARBOXYL-TERMINAL HYDROLASE 10"/>
    <property type="match status" value="1"/>
</dbReference>
<comment type="catalytic activity">
    <reaction evidence="1">
        <text>Thiol-dependent hydrolysis of ester, thioester, amide, peptide and isopeptide bonds formed by the C-terminal Gly of ubiquitin (a 76-residue protein attached to proteins as an intracellular targeting signal).</text>
        <dbReference type="EC" id="3.4.19.12"/>
    </reaction>
</comment>
<dbReference type="AlphaFoldDB" id="A0A6P7S8Y5"/>
<name>A0A6P7S8Y5_9MOLL</name>